<keyword evidence="3" id="KW-0378">Hydrolase</keyword>
<evidence type="ECO:0000259" key="2">
    <source>
        <dbReference type="Pfam" id="PF01757"/>
    </source>
</evidence>
<organism evidence="3 4">
    <name type="scientific">Loktanella atrilutea</name>
    <dbReference type="NCBI Taxonomy" id="366533"/>
    <lineage>
        <taxon>Bacteria</taxon>
        <taxon>Pseudomonadati</taxon>
        <taxon>Pseudomonadota</taxon>
        <taxon>Alphaproteobacteria</taxon>
        <taxon>Rhodobacterales</taxon>
        <taxon>Roseobacteraceae</taxon>
        <taxon>Loktanella</taxon>
    </lineage>
</organism>
<feature type="transmembrane region" description="Helical" evidence="1">
    <location>
        <begin position="156"/>
        <end position="177"/>
    </location>
</feature>
<accession>A0A1M5F4U2</accession>
<keyword evidence="1" id="KW-0472">Membrane</keyword>
<feature type="transmembrane region" description="Helical" evidence="1">
    <location>
        <begin position="286"/>
        <end position="306"/>
    </location>
</feature>
<keyword evidence="4" id="KW-1185">Reference proteome</keyword>
<feature type="domain" description="Acyltransferase 3" evidence="2">
    <location>
        <begin position="13"/>
        <end position="300"/>
    </location>
</feature>
<dbReference type="GO" id="GO:0016787">
    <property type="term" value="F:hydrolase activity"/>
    <property type="evidence" value="ECO:0007669"/>
    <property type="project" value="UniProtKB-KW"/>
</dbReference>
<dbReference type="OrthoDB" id="9767863at2"/>
<gene>
    <name evidence="3" type="ORF">SAMN05444339_11721</name>
</gene>
<feature type="transmembrane region" description="Helical" evidence="1">
    <location>
        <begin position="183"/>
        <end position="201"/>
    </location>
</feature>
<dbReference type="GO" id="GO:0000271">
    <property type="term" value="P:polysaccharide biosynthetic process"/>
    <property type="evidence" value="ECO:0007669"/>
    <property type="project" value="TreeGrafter"/>
</dbReference>
<keyword evidence="1" id="KW-1133">Transmembrane helix</keyword>
<proteinExistence type="predicted"/>
<feature type="transmembrane region" description="Helical" evidence="1">
    <location>
        <begin position="52"/>
        <end position="72"/>
    </location>
</feature>
<evidence type="ECO:0000256" key="1">
    <source>
        <dbReference type="SAM" id="Phobius"/>
    </source>
</evidence>
<dbReference type="AlphaFoldDB" id="A0A1M5F4U2"/>
<dbReference type="Proteomes" id="UP000183987">
    <property type="component" value="Unassembled WGS sequence"/>
</dbReference>
<feature type="transmembrane region" description="Helical" evidence="1">
    <location>
        <begin position="326"/>
        <end position="344"/>
    </location>
</feature>
<keyword evidence="1" id="KW-0812">Transmembrane</keyword>
<dbReference type="RefSeq" id="WP_072858801.1">
    <property type="nucleotide sequence ID" value="NZ_FQUE01000017.1"/>
</dbReference>
<evidence type="ECO:0000313" key="3">
    <source>
        <dbReference type="EMBL" id="SHF86486.1"/>
    </source>
</evidence>
<keyword evidence="3" id="KW-0808">Transferase</keyword>
<dbReference type="PANTHER" id="PTHR23028:SF53">
    <property type="entry name" value="ACYL_TRANSF_3 DOMAIN-CONTAINING PROTEIN"/>
    <property type="match status" value="1"/>
</dbReference>
<reference evidence="4" key="1">
    <citation type="submission" date="2016-11" db="EMBL/GenBank/DDBJ databases">
        <authorList>
            <person name="Varghese N."/>
            <person name="Submissions S."/>
        </authorList>
    </citation>
    <scope>NUCLEOTIDE SEQUENCE [LARGE SCALE GENOMIC DNA]</scope>
    <source>
        <strain evidence="4">DSM 29326</strain>
    </source>
</reference>
<dbReference type="EMBL" id="FQUE01000017">
    <property type="protein sequence ID" value="SHF86486.1"/>
    <property type="molecule type" value="Genomic_DNA"/>
</dbReference>
<keyword evidence="3" id="KW-0012">Acyltransferase</keyword>
<name>A0A1M5F4U2_LOKAT</name>
<feature type="transmembrane region" description="Helical" evidence="1">
    <location>
        <begin position="93"/>
        <end position="113"/>
    </location>
</feature>
<feature type="transmembrane region" description="Helical" evidence="1">
    <location>
        <begin position="252"/>
        <end position="274"/>
    </location>
</feature>
<dbReference type="GO" id="GO:0016747">
    <property type="term" value="F:acyltransferase activity, transferring groups other than amino-acyl groups"/>
    <property type="evidence" value="ECO:0007669"/>
    <property type="project" value="InterPro"/>
</dbReference>
<protein>
    <submittedName>
        <fullName evidence="3">Peptidoglycan/LPS O-acetylase OafA/YrhL, contains acyltransferase and SGNH-hydrolase domains</fullName>
    </submittedName>
</protein>
<dbReference type="InterPro" id="IPR002656">
    <property type="entry name" value="Acyl_transf_3_dom"/>
</dbReference>
<dbReference type="STRING" id="366533.SAMN05444339_11721"/>
<evidence type="ECO:0000313" key="4">
    <source>
        <dbReference type="Proteomes" id="UP000183987"/>
    </source>
</evidence>
<dbReference type="PANTHER" id="PTHR23028">
    <property type="entry name" value="ACETYLTRANSFERASE"/>
    <property type="match status" value="1"/>
</dbReference>
<feature type="transmembrane region" description="Helical" evidence="1">
    <location>
        <begin position="208"/>
        <end position="227"/>
    </location>
</feature>
<sequence>MIYLGMRAKGRDNNLNLIRMLAATAVLVSHAVPLTAGPDAIEPLTAATDYSLGSLSVMLFFVISGFLITASFERSSSRMSFVLARGLRLFPGLVVNLLLVAFLLGPVVTSLPVGDYLAQSAPYAFVIRDVLLFPLVYVLPGVFVDQPFPSVVGSIWTLRHEVMCYAAVFLAGVLGLWQTRQKAALTLGFYVLVWGWVALAAPTLHPLVRGLLGLSMPFAIGVAFYIWRDRLPLSPVGVALTIGLAWLLQDSVAYPAAVALAIGYSTFWVAYVPGGAIRAYNRLGDYSYGIYIYAFPLQGAAVWAFGPQSAFENVMYSLPPTLLLSMLSWHLIESPAMHAKAAILTRLRSRSRVTATPVAGDSRLFKTSRKG</sequence>
<dbReference type="GO" id="GO:0016020">
    <property type="term" value="C:membrane"/>
    <property type="evidence" value="ECO:0007669"/>
    <property type="project" value="TreeGrafter"/>
</dbReference>
<dbReference type="Pfam" id="PF01757">
    <property type="entry name" value="Acyl_transf_3"/>
    <property type="match status" value="1"/>
</dbReference>
<dbReference type="InterPro" id="IPR050879">
    <property type="entry name" value="Acyltransferase_3"/>
</dbReference>